<gene>
    <name evidence="6" type="ORF">L2740_11450</name>
</gene>
<reference evidence="6" key="1">
    <citation type="submission" date="2022-01" db="EMBL/GenBank/DDBJ databases">
        <title>Whole genome-based taxonomy of the Shewanellaceae.</title>
        <authorList>
            <person name="Martin-Rodriguez A.J."/>
        </authorList>
    </citation>
    <scope>NUCLEOTIDE SEQUENCE</scope>
    <source>
        <strain evidence="6">KCTC 23973</strain>
    </source>
</reference>
<comment type="cofactor">
    <cofactor evidence="1">
        <name>Mg(2+)</name>
        <dbReference type="ChEBI" id="CHEBI:18420"/>
    </cofactor>
</comment>
<dbReference type="PANTHER" id="PTHR45138:SF9">
    <property type="entry name" value="DIGUANYLATE CYCLASE DGCM-RELATED"/>
    <property type="match status" value="1"/>
</dbReference>
<evidence type="ECO:0000256" key="1">
    <source>
        <dbReference type="ARBA" id="ARBA00001946"/>
    </source>
</evidence>
<comment type="catalytic activity">
    <reaction evidence="3">
        <text>2 GTP = 3',3'-c-di-GMP + 2 diphosphate</text>
        <dbReference type="Rhea" id="RHEA:24898"/>
        <dbReference type="ChEBI" id="CHEBI:33019"/>
        <dbReference type="ChEBI" id="CHEBI:37565"/>
        <dbReference type="ChEBI" id="CHEBI:58805"/>
        <dbReference type="EC" id="2.7.7.65"/>
    </reaction>
</comment>
<keyword evidence="4" id="KW-1133">Transmembrane helix</keyword>
<accession>A0A9X1ZBD8</accession>
<dbReference type="InterPro" id="IPR050469">
    <property type="entry name" value="Diguanylate_Cyclase"/>
</dbReference>
<dbReference type="FunFam" id="3.30.70.270:FF:000001">
    <property type="entry name" value="Diguanylate cyclase domain protein"/>
    <property type="match status" value="1"/>
</dbReference>
<dbReference type="AlphaFoldDB" id="A0A9X1ZBD8"/>
<dbReference type="Proteomes" id="UP001139293">
    <property type="component" value="Unassembled WGS sequence"/>
</dbReference>
<evidence type="ECO:0000313" key="6">
    <source>
        <dbReference type="EMBL" id="MCL1139154.1"/>
    </source>
</evidence>
<dbReference type="SUPFAM" id="SSF55073">
    <property type="entry name" value="Nucleotide cyclase"/>
    <property type="match status" value="1"/>
</dbReference>
<proteinExistence type="predicted"/>
<dbReference type="NCBIfam" id="TIGR00254">
    <property type="entry name" value="GGDEF"/>
    <property type="match status" value="1"/>
</dbReference>
<dbReference type="GO" id="GO:0052621">
    <property type="term" value="F:diguanylate cyclase activity"/>
    <property type="evidence" value="ECO:0007669"/>
    <property type="project" value="UniProtKB-EC"/>
</dbReference>
<dbReference type="CDD" id="cd01949">
    <property type="entry name" value="GGDEF"/>
    <property type="match status" value="1"/>
</dbReference>
<organism evidence="6 7">
    <name type="scientific">Shewanella pneumatophori</name>
    <dbReference type="NCBI Taxonomy" id="314092"/>
    <lineage>
        <taxon>Bacteria</taxon>
        <taxon>Pseudomonadati</taxon>
        <taxon>Pseudomonadota</taxon>
        <taxon>Gammaproteobacteria</taxon>
        <taxon>Alteromonadales</taxon>
        <taxon>Shewanellaceae</taxon>
        <taxon>Shewanella</taxon>
    </lineage>
</organism>
<protein>
    <recommendedName>
        <fullName evidence="2">diguanylate cyclase</fullName>
        <ecNumber evidence="2">2.7.7.65</ecNumber>
    </recommendedName>
</protein>
<dbReference type="Pfam" id="PF00990">
    <property type="entry name" value="GGDEF"/>
    <property type="match status" value="1"/>
</dbReference>
<evidence type="ECO:0000256" key="3">
    <source>
        <dbReference type="ARBA" id="ARBA00034247"/>
    </source>
</evidence>
<dbReference type="RefSeq" id="WP_248950328.1">
    <property type="nucleotide sequence ID" value="NZ_JAKILB010000006.1"/>
</dbReference>
<dbReference type="Gene3D" id="3.30.70.270">
    <property type="match status" value="1"/>
</dbReference>
<dbReference type="SMART" id="SM00267">
    <property type="entry name" value="GGDEF"/>
    <property type="match status" value="1"/>
</dbReference>
<evidence type="ECO:0000256" key="4">
    <source>
        <dbReference type="SAM" id="Phobius"/>
    </source>
</evidence>
<name>A0A9X1ZBD8_9GAMM</name>
<feature type="domain" description="GGDEF" evidence="5">
    <location>
        <begin position="112"/>
        <end position="246"/>
    </location>
</feature>
<dbReference type="PROSITE" id="PS50887">
    <property type="entry name" value="GGDEF"/>
    <property type="match status" value="1"/>
</dbReference>
<dbReference type="PANTHER" id="PTHR45138">
    <property type="entry name" value="REGULATORY COMPONENTS OF SENSORY TRANSDUCTION SYSTEM"/>
    <property type="match status" value="1"/>
</dbReference>
<feature type="transmembrane region" description="Helical" evidence="4">
    <location>
        <begin position="12"/>
        <end position="36"/>
    </location>
</feature>
<dbReference type="InterPro" id="IPR029787">
    <property type="entry name" value="Nucleotide_cyclase"/>
</dbReference>
<evidence type="ECO:0000256" key="2">
    <source>
        <dbReference type="ARBA" id="ARBA00012528"/>
    </source>
</evidence>
<evidence type="ECO:0000313" key="7">
    <source>
        <dbReference type="Proteomes" id="UP001139293"/>
    </source>
</evidence>
<dbReference type="InterPro" id="IPR043128">
    <property type="entry name" value="Rev_trsase/Diguanyl_cyclase"/>
</dbReference>
<feature type="transmembrane region" description="Helical" evidence="4">
    <location>
        <begin position="42"/>
        <end position="69"/>
    </location>
</feature>
<dbReference type="EC" id="2.7.7.65" evidence="2"/>
<sequence>MIQTIHKLGRPSIVLLITFVSVSTSLFITSMVFYVWQRSAISNIGIAAAILTPLTVAPFVSWYLLGVLMKVSALEQEMRLLASLDPLTGLLNRRAFFNDAKVLVNYAIREQISVSIVALDLDKFKSINDTYGHSAGDLALTNFTKVLKSCCRQSDVIGRLGGEEFAILLPNTSADEAYQFTQRLHLALGHSSIKVENTLIKYTVSIGLLSLVPTQMDTIESLLHKVDGSLYLAKNSGRNRTVVYGR</sequence>
<evidence type="ECO:0000259" key="5">
    <source>
        <dbReference type="PROSITE" id="PS50887"/>
    </source>
</evidence>
<comment type="caution">
    <text evidence="6">The sequence shown here is derived from an EMBL/GenBank/DDBJ whole genome shotgun (WGS) entry which is preliminary data.</text>
</comment>
<dbReference type="InterPro" id="IPR000160">
    <property type="entry name" value="GGDEF_dom"/>
</dbReference>
<dbReference type="EMBL" id="JAKILB010000006">
    <property type="protein sequence ID" value="MCL1139154.1"/>
    <property type="molecule type" value="Genomic_DNA"/>
</dbReference>
<keyword evidence="4" id="KW-0812">Transmembrane</keyword>
<keyword evidence="7" id="KW-1185">Reference proteome</keyword>
<keyword evidence="4" id="KW-0472">Membrane</keyword>